<keyword evidence="7" id="KW-1185">Reference proteome</keyword>
<sequence length="202" mass="22281">MTDLTALPLRERKKALTRQAIIDAAERLFEERGFDEVTVAEIADAANVSVKTLFVYFRSKEDLVFTDTWLIDELIDAMRRRPADVTHAEAVAQVLIGAMDRERGPGQGIEGFHRGYGGSESLRSRMLRMWADYEDRVTAFLADEAGGPATPRMRVHAIELIGIVRSLTSPEVRALVAGADALDEAAVLTDWLHTAARLVCAG</sequence>
<dbReference type="InterPro" id="IPR001647">
    <property type="entry name" value="HTH_TetR"/>
</dbReference>
<feature type="domain" description="HTH tetR-type" evidence="5">
    <location>
        <begin position="15"/>
        <end position="75"/>
    </location>
</feature>
<keyword evidence="3" id="KW-0804">Transcription</keyword>
<dbReference type="PRINTS" id="PR00455">
    <property type="entry name" value="HTHTETR"/>
</dbReference>
<dbReference type="EMBL" id="BOOR01000006">
    <property type="protein sequence ID" value="GII52553.1"/>
    <property type="molecule type" value="Genomic_DNA"/>
</dbReference>
<evidence type="ECO:0000313" key="7">
    <source>
        <dbReference type="Proteomes" id="UP000605992"/>
    </source>
</evidence>
<dbReference type="GO" id="GO:0003700">
    <property type="term" value="F:DNA-binding transcription factor activity"/>
    <property type="evidence" value="ECO:0007669"/>
    <property type="project" value="TreeGrafter"/>
</dbReference>
<feature type="DNA-binding region" description="H-T-H motif" evidence="4">
    <location>
        <begin position="38"/>
        <end position="57"/>
    </location>
</feature>
<dbReference type="Gene3D" id="1.10.357.10">
    <property type="entry name" value="Tetracycline Repressor, domain 2"/>
    <property type="match status" value="1"/>
</dbReference>
<dbReference type="RefSeq" id="WP_203942840.1">
    <property type="nucleotide sequence ID" value="NZ_BOOR01000006.1"/>
</dbReference>
<dbReference type="GO" id="GO:0000976">
    <property type="term" value="F:transcription cis-regulatory region binding"/>
    <property type="evidence" value="ECO:0007669"/>
    <property type="project" value="TreeGrafter"/>
</dbReference>
<keyword evidence="1" id="KW-0805">Transcription regulation</keyword>
<dbReference type="PANTHER" id="PTHR30055">
    <property type="entry name" value="HTH-TYPE TRANSCRIPTIONAL REGULATOR RUTR"/>
    <property type="match status" value="1"/>
</dbReference>
<dbReference type="SUPFAM" id="SSF46689">
    <property type="entry name" value="Homeodomain-like"/>
    <property type="match status" value="1"/>
</dbReference>
<accession>A0A8J3UWJ8</accession>
<dbReference type="FunFam" id="1.10.10.60:FF:000141">
    <property type="entry name" value="TetR family transcriptional regulator"/>
    <property type="match status" value="1"/>
</dbReference>
<gene>
    <name evidence="6" type="ORF">Pth03_09420</name>
</gene>
<dbReference type="GO" id="GO:0045892">
    <property type="term" value="P:negative regulation of DNA-templated transcription"/>
    <property type="evidence" value="ECO:0007669"/>
    <property type="project" value="UniProtKB-ARBA"/>
</dbReference>
<evidence type="ECO:0000256" key="1">
    <source>
        <dbReference type="ARBA" id="ARBA00023015"/>
    </source>
</evidence>
<dbReference type="InterPro" id="IPR050109">
    <property type="entry name" value="HTH-type_TetR-like_transc_reg"/>
</dbReference>
<evidence type="ECO:0000256" key="4">
    <source>
        <dbReference type="PROSITE-ProRule" id="PRU00335"/>
    </source>
</evidence>
<dbReference type="AlphaFoldDB" id="A0A8J3UWJ8"/>
<evidence type="ECO:0000313" key="6">
    <source>
        <dbReference type="EMBL" id="GII52553.1"/>
    </source>
</evidence>
<dbReference type="Pfam" id="PF00440">
    <property type="entry name" value="TetR_N"/>
    <property type="match status" value="1"/>
</dbReference>
<dbReference type="InterPro" id="IPR009057">
    <property type="entry name" value="Homeodomain-like_sf"/>
</dbReference>
<evidence type="ECO:0000259" key="5">
    <source>
        <dbReference type="PROSITE" id="PS50977"/>
    </source>
</evidence>
<evidence type="ECO:0000256" key="3">
    <source>
        <dbReference type="ARBA" id="ARBA00023163"/>
    </source>
</evidence>
<reference evidence="6" key="1">
    <citation type="submission" date="2021-01" db="EMBL/GenBank/DDBJ databases">
        <title>Whole genome shotgun sequence of Planotetraspora thailandica NBRC 104271.</title>
        <authorList>
            <person name="Komaki H."/>
            <person name="Tamura T."/>
        </authorList>
    </citation>
    <scope>NUCLEOTIDE SEQUENCE</scope>
    <source>
        <strain evidence="6">NBRC 104271</strain>
    </source>
</reference>
<dbReference type="Proteomes" id="UP000605992">
    <property type="component" value="Unassembled WGS sequence"/>
</dbReference>
<keyword evidence="2 4" id="KW-0238">DNA-binding</keyword>
<evidence type="ECO:0000256" key="2">
    <source>
        <dbReference type="ARBA" id="ARBA00023125"/>
    </source>
</evidence>
<dbReference type="PROSITE" id="PS50977">
    <property type="entry name" value="HTH_TETR_2"/>
    <property type="match status" value="1"/>
</dbReference>
<name>A0A8J3UWJ8_9ACTN</name>
<protein>
    <submittedName>
        <fullName evidence="6">TetR family transcriptional regulator</fullName>
    </submittedName>
</protein>
<comment type="caution">
    <text evidence="6">The sequence shown here is derived from an EMBL/GenBank/DDBJ whole genome shotgun (WGS) entry which is preliminary data.</text>
</comment>
<organism evidence="6 7">
    <name type="scientific">Planotetraspora thailandica</name>
    <dbReference type="NCBI Taxonomy" id="487172"/>
    <lineage>
        <taxon>Bacteria</taxon>
        <taxon>Bacillati</taxon>
        <taxon>Actinomycetota</taxon>
        <taxon>Actinomycetes</taxon>
        <taxon>Streptosporangiales</taxon>
        <taxon>Streptosporangiaceae</taxon>
        <taxon>Planotetraspora</taxon>
    </lineage>
</organism>
<dbReference type="PANTHER" id="PTHR30055:SF234">
    <property type="entry name" value="HTH-TYPE TRANSCRIPTIONAL REGULATOR BETI"/>
    <property type="match status" value="1"/>
</dbReference>
<proteinExistence type="predicted"/>